<dbReference type="CDD" id="cd06170">
    <property type="entry name" value="LuxR_C_like"/>
    <property type="match status" value="1"/>
</dbReference>
<dbReference type="SUPFAM" id="SSF46894">
    <property type="entry name" value="C-terminal effector domain of the bipartite response regulators"/>
    <property type="match status" value="1"/>
</dbReference>
<evidence type="ECO:0000259" key="4">
    <source>
        <dbReference type="PROSITE" id="PS50043"/>
    </source>
</evidence>
<comment type="caution">
    <text evidence="5">The sequence shown here is derived from an EMBL/GenBank/DDBJ whole genome shotgun (WGS) entry which is preliminary data.</text>
</comment>
<dbReference type="Proteomes" id="UP001596512">
    <property type="component" value="Unassembled WGS sequence"/>
</dbReference>
<accession>A0ABW2TSI4</accession>
<dbReference type="InterPro" id="IPR016032">
    <property type="entry name" value="Sig_transdc_resp-reg_C-effctor"/>
</dbReference>
<proteinExistence type="predicted"/>
<keyword evidence="2" id="KW-0238">DNA-binding</keyword>
<evidence type="ECO:0000256" key="1">
    <source>
        <dbReference type="ARBA" id="ARBA00023015"/>
    </source>
</evidence>
<dbReference type="SMART" id="SM00421">
    <property type="entry name" value="HTH_LUXR"/>
    <property type="match status" value="1"/>
</dbReference>
<protein>
    <submittedName>
        <fullName evidence="5">Response regulator transcription factor</fullName>
    </submittedName>
</protein>
<evidence type="ECO:0000256" key="3">
    <source>
        <dbReference type="ARBA" id="ARBA00023163"/>
    </source>
</evidence>
<organism evidence="5 6">
    <name type="scientific">Actinokineospora soli</name>
    <dbReference type="NCBI Taxonomy" id="1048753"/>
    <lineage>
        <taxon>Bacteria</taxon>
        <taxon>Bacillati</taxon>
        <taxon>Actinomycetota</taxon>
        <taxon>Actinomycetes</taxon>
        <taxon>Pseudonocardiales</taxon>
        <taxon>Pseudonocardiaceae</taxon>
        <taxon>Actinokineospora</taxon>
    </lineage>
</organism>
<dbReference type="EMBL" id="JBHTEY010000004">
    <property type="protein sequence ID" value="MFC7616785.1"/>
    <property type="molecule type" value="Genomic_DNA"/>
</dbReference>
<dbReference type="InterPro" id="IPR000792">
    <property type="entry name" value="Tscrpt_reg_LuxR_C"/>
</dbReference>
<dbReference type="Pfam" id="PF00196">
    <property type="entry name" value="GerE"/>
    <property type="match status" value="1"/>
</dbReference>
<dbReference type="Gene3D" id="1.10.10.10">
    <property type="entry name" value="Winged helix-like DNA-binding domain superfamily/Winged helix DNA-binding domain"/>
    <property type="match status" value="1"/>
</dbReference>
<evidence type="ECO:0000256" key="2">
    <source>
        <dbReference type="ARBA" id="ARBA00023125"/>
    </source>
</evidence>
<keyword evidence="1" id="KW-0805">Transcription regulation</keyword>
<gene>
    <name evidence="5" type="ORF">ACFQV2_28365</name>
</gene>
<reference evidence="6" key="1">
    <citation type="journal article" date="2019" name="Int. J. Syst. Evol. Microbiol.">
        <title>The Global Catalogue of Microorganisms (GCM) 10K type strain sequencing project: providing services to taxonomists for standard genome sequencing and annotation.</title>
        <authorList>
            <consortium name="The Broad Institute Genomics Platform"/>
            <consortium name="The Broad Institute Genome Sequencing Center for Infectious Disease"/>
            <person name="Wu L."/>
            <person name="Ma J."/>
        </authorList>
    </citation>
    <scope>NUCLEOTIDE SEQUENCE [LARGE SCALE GENOMIC DNA]</scope>
    <source>
        <strain evidence="6">JCM 17695</strain>
    </source>
</reference>
<evidence type="ECO:0000313" key="5">
    <source>
        <dbReference type="EMBL" id="MFC7616785.1"/>
    </source>
</evidence>
<keyword evidence="3" id="KW-0804">Transcription</keyword>
<dbReference type="PANTHER" id="PTHR44688:SF16">
    <property type="entry name" value="DNA-BINDING TRANSCRIPTIONAL ACTIVATOR DEVR_DOSR"/>
    <property type="match status" value="1"/>
</dbReference>
<dbReference type="PROSITE" id="PS50043">
    <property type="entry name" value="HTH_LUXR_2"/>
    <property type="match status" value="1"/>
</dbReference>
<sequence>MGEREFARLSAEGAAMPVEDGVRLALEEPAAASAPTDHPLTPREAEIARLVAGGLTNREIAARLVIAPRTADTHVQHILGKLGFTKRAQVAAWVAGGGLSG</sequence>
<dbReference type="InterPro" id="IPR036388">
    <property type="entry name" value="WH-like_DNA-bd_sf"/>
</dbReference>
<dbReference type="PANTHER" id="PTHR44688">
    <property type="entry name" value="DNA-BINDING TRANSCRIPTIONAL ACTIVATOR DEVR_DOSR"/>
    <property type="match status" value="1"/>
</dbReference>
<feature type="domain" description="HTH luxR-type" evidence="4">
    <location>
        <begin position="33"/>
        <end position="98"/>
    </location>
</feature>
<keyword evidence="6" id="KW-1185">Reference proteome</keyword>
<name>A0ABW2TSI4_9PSEU</name>
<evidence type="ECO:0000313" key="6">
    <source>
        <dbReference type="Proteomes" id="UP001596512"/>
    </source>
</evidence>
<dbReference type="PRINTS" id="PR00038">
    <property type="entry name" value="HTHLUXR"/>
</dbReference>